<keyword evidence="2" id="KW-1185">Reference proteome</keyword>
<dbReference type="OrthoDB" id="517279at2"/>
<proteinExistence type="predicted"/>
<accession>A0A4Q5LY07</accession>
<evidence type="ECO:0008006" key="3">
    <source>
        <dbReference type="Google" id="ProtNLM"/>
    </source>
</evidence>
<comment type="caution">
    <text evidence="1">The sequence shown here is derived from an EMBL/GenBank/DDBJ whole genome shotgun (WGS) entry which is preliminary data.</text>
</comment>
<dbReference type="Proteomes" id="UP000293162">
    <property type="component" value="Unassembled WGS sequence"/>
</dbReference>
<evidence type="ECO:0000313" key="1">
    <source>
        <dbReference type="EMBL" id="RYU94652.1"/>
    </source>
</evidence>
<dbReference type="EMBL" id="SEWF01000023">
    <property type="protein sequence ID" value="RYU94652.1"/>
    <property type="molecule type" value="Genomic_DNA"/>
</dbReference>
<organism evidence="1 2">
    <name type="scientific">Emticicia agri</name>
    <dbReference type="NCBI Taxonomy" id="2492393"/>
    <lineage>
        <taxon>Bacteria</taxon>
        <taxon>Pseudomonadati</taxon>
        <taxon>Bacteroidota</taxon>
        <taxon>Cytophagia</taxon>
        <taxon>Cytophagales</taxon>
        <taxon>Leadbetterellaceae</taxon>
        <taxon>Emticicia</taxon>
    </lineage>
</organism>
<gene>
    <name evidence="1" type="ORF">EWM59_16100</name>
</gene>
<sequence length="153" mass="17373">MRISFYKWLYLTIGLRKRGQGIRESGAFLIGKIGSTKISKIIFYDELDPNVFKSGIIEFDGLGHGKLAEMLKDFKGEVLADIHTHPIGFSTKQSDSDKAHPMVRLKGHVAFIAPDYALNKFLMPKGCSAYLYEGSYKWRTLDNRDFPLKIVLI</sequence>
<protein>
    <recommendedName>
        <fullName evidence="3">JAB domain-containing protein</fullName>
    </recommendedName>
</protein>
<reference evidence="1 2" key="1">
    <citation type="submission" date="2019-02" db="EMBL/GenBank/DDBJ databases">
        <title>Bacterial novel species Emticicia sp. 17J42-9 isolated from soil.</title>
        <authorList>
            <person name="Jung H.-Y."/>
        </authorList>
    </citation>
    <scope>NUCLEOTIDE SEQUENCE [LARGE SCALE GENOMIC DNA]</scope>
    <source>
        <strain evidence="1 2">17J42-9</strain>
    </source>
</reference>
<dbReference type="AlphaFoldDB" id="A0A4Q5LY07"/>
<evidence type="ECO:0000313" key="2">
    <source>
        <dbReference type="Proteomes" id="UP000293162"/>
    </source>
</evidence>
<dbReference type="RefSeq" id="WP_130022257.1">
    <property type="nucleotide sequence ID" value="NZ_SEWF01000023.1"/>
</dbReference>
<name>A0A4Q5LY07_9BACT</name>